<dbReference type="AlphaFoldDB" id="A0A915U6M9"/>
<keyword evidence="10 13" id="KW-0324">Glycolysis</keyword>
<dbReference type="GO" id="GO:0016301">
    <property type="term" value="F:kinase activity"/>
    <property type="evidence" value="ECO:0007669"/>
    <property type="project" value="UniProtKB-KW"/>
</dbReference>
<dbReference type="InterPro" id="IPR040442">
    <property type="entry name" value="Pyrv_kinase-like_dom_sf"/>
</dbReference>
<evidence type="ECO:0000313" key="17">
    <source>
        <dbReference type="Proteomes" id="UP001063350"/>
    </source>
</evidence>
<dbReference type="FunFam" id="2.40.33.10:FF:000001">
    <property type="entry name" value="Pyruvate kinase"/>
    <property type="match status" value="1"/>
</dbReference>
<keyword evidence="7 13" id="KW-0418">Kinase</keyword>
<gene>
    <name evidence="16" type="ORF">GF1_27480</name>
</gene>
<evidence type="ECO:0000259" key="14">
    <source>
        <dbReference type="Pfam" id="PF00224"/>
    </source>
</evidence>
<dbReference type="Gene3D" id="3.40.1380.20">
    <property type="entry name" value="Pyruvate kinase, C-terminal domain"/>
    <property type="match status" value="1"/>
</dbReference>
<reference evidence="16" key="1">
    <citation type="submission" date="2020-12" db="EMBL/GenBank/DDBJ databases">
        <title>Desulfobium dissulfuricans gen. nov., sp. nov., a novel mesophilic, sulfate-reducing bacterium isolated from a deep-sea hydrothermal vent.</title>
        <authorList>
            <person name="Hashimoto Y."/>
            <person name="Tame A."/>
            <person name="Sawayama S."/>
            <person name="Miyazaki J."/>
            <person name="Takai K."/>
            <person name="Nakagawa S."/>
        </authorList>
    </citation>
    <scope>NUCLEOTIDE SEQUENCE</scope>
    <source>
        <strain evidence="16">GF1</strain>
    </source>
</reference>
<dbReference type="SUPFAM" id="SSF52935">
    <property type="entry name" value="PK C-terminal domain-like"/>
    <property type="match status" value="1"/>
</dbReference>
<keyword evidence="5" id="KW-0479">Metal-binding</keyword>
<evidence type="ECO:0000256" key="5">
    <source>
        <dbReference type="ARBA" id="ARBA00022723"/>
    </source>
</evidence>
<dbReference type="NCBIfam" id="TIGR01064">
    <property type="entry name" value="pyruv_kin"/>
    <property type="match status" value="1"/>
</dbReference>
<dbReference type="GO" id="GO:0004743">
    <property type="term" value="F:pyruvate kinase activity"/>
    <property type="evidence" value="ECO:0007669"/>
    <property type="project" value="UniProtKB-UniRule"/>
</dbReference>
<dbReference type="EC" id="2.7.1.40" evidence="3 12"/>
<evidence type="ECO:0000256" key="10">
    <source>
        <dbReference type="ARBA" id="ARBA00023152"/>
    </source>
</evidence>
<evidence type="ECO:0000256" key="6">
    <source>
        <dbReference type="ARBA" id="ARBA00022741"/>
    </source>
</evidence>
<dbReference type="PANTHER" id="PTHR11817">
    <property type="entry name" value="PYRUVATE KINASE"/>
    <property type="match status" value="1"/>
</dbReference>
<protein>
    <recommendedName>
        <fullName evidence="3 12">Pyruvate kinase</fullName>
        <ecNumber evidence="3 12">2.7.1.40</ecNumber>
    </recommendedName>
</protein>
<keyword evidence="6" id="KW-0547">Nucleotide-binding</keyword>
<dbReference type="GO" id="GO:0000287">
    <property type="term" value="F:magnesium ion binding"/>
    <property type="evidence" value="ECO:0007669"/>
    <property type="project" value="UniProtKB-UniRule"/>
</dbReference>
<dbReference type="InterPro" id="IPR015806">
    <property type="entry name" value="Pyrv_Knase_insert_dom_sf"/>
</dbReference>
<dbReference type="InterPro" id="IPR015793">
    <property type="entry name" value="Pyrv_Knase_brl"/>
</dbReference>
<organism evidence="16 17">
    <name type="scientific">Desulfolithobacter dissulfuricans</name>
    <dbReference type="NCBI Taxonomy" id="2795293"/>
    <lineage>
        <taxon>Bacteria</taxon>
        <taxon>Pseudomonadati</taxon>
        <taxon>Thermodesulfobacteriota</taxon>
        <taxon>Desulfobulbia</taxon>
        <taxon>Desulfobulbales</taxon>
        <taxon>Desulfobulbaceae</taxon>
        <taxon>Desulfolithobacter</taxon>
    </lineage>
</organism>
<comment type="pathway">
    <text evidence="1 13">Carbohydrate degradation; glycolysis; pyruvate from D-glyceraldehyde 3-phosphate: step 5/5.</text>
</comment>
<evidence type="ECO:0000256" key="12">
    <source>
        <dbReference type="NCBIfam" id="TIGR01064"/>
    </source>
</evidence>
<keyword evidence="17" id="KW-1185">Reference proteome</keyword>
<keyword evidence="4 13" id="KW-0808">Transferase</keyword>
<evidence type="ECO:0000256" key="8">
    <source>
        <dbReference type="ARBA" id="ARBA00022840"/>
    </source>
</evidence>
<sequence length="472" mass="51373">MQQEFRKTKIVCTIGPATASLEALKELIRAGMNVARLNFSHGNHKEHRETIRKIRQAAREEGRPVGILQDLAGPKIRLGQVDKRHLTAGEEVILTSGETATGDALPVNYPYLCEDLSEGESILMADGRVELLVLEVQDDHIRARVVNGGMIAANKGVNLPASDLRIPAFTEKDREDLEFGLAEGVDFVAMSFVRHEKDLEPLLQRTAGNSTRPLLIAKIEKPQAVDRLGPIIAAVDGVMVARGDLGVEMPLEDVPLIQKKIIFQARTAGKVVITATQMLGSMVENPRPSRAEVTDVANAILDGTDAVMLSEETAVGNYPVQAVTVLDRVAISTEASLDPRRFLKDDITENLPLSIAAVSRAAAWMANDLKADLIVAATTGGSTARVMSRLRLPIPIIGLTADPKILRQFCLSYGVIPALVPAYDDFDEMLWQVNRYLKNEALARRGNRIILTAGTPLDVPGTTNLIKVLEID</sequence>
<feature type="domain" description="Pyruvate kinase barrel" evidence="14">
    <location>
        <begin position="6"/>
        <end position="323"/>
    </location>
</feature>
<evidence type="ECO:0000256" key="4">
    <source>
        <dbReference type="ARBA" id="ARBA00022679"/>
    </source>
</evidence>
<dbReference type="InterPro" id="IPR015795">
    <property type="entry name" value="Pyrv_Knase_C"/>
</dbReference>
<evidence type="ECO:0000256" key="3">
    <source>
        <dbReference type="ARBA" id="ARBA00012142"/>
    </source>
</evidence>
<comment type="similarity">
    <text evidence="2 13">Belongs to the pyruvate kinase family.</text>
</comment>
<name>A0A915U6M9_9BACT</name>
<evidence type="ECO:0000259" key="15">
    <source>
        <dbReference type="Pfam" id="PF02887"/>
    </source>
</evidence>
<accession>A0A915U6M9</accession>
<dbReference type="KEGG" id="ddu:GF1_27480"/>
<dbReference type="InterPro" id="IPR036918">
    <property type="entry name" value="Pyrv_Knase_C_sf"/>
</dbReference>
<proteinExistence type="inferred from homology"/>
<dbReference type="SUPFAM" id="SSF50800">
    <property type="entry name" value="PK beta-barrel domain-like"/>
    <property type="match status" value="1"/>
</dbReference>
<evidence type="ECO:0000256" key="13">
    <source>
        <dbReference type="RuleBase" id="RU000504"/>
    </source>
</evidence>
<dbReference type="Gene3D" id="2.40.33.10">
    <property type="entry name" value="PK beta-barrel domain-like"/>
    <property type="match status" value="1"/>
</dbReference>
<dbReference type="InterPro" id="IPR001697">
    <property type="entry name" value="Pyr_Knase"/>
</dbReference>
<dbReference type="Pfam" id="PF02887">
    <property type="entry name" value="PK_C"/>
    <property type="match status" value="1"/>
</dbReference>
<keyword evidence="9 13" id="KW-0460">Magnesium</keyword>
<dbReference type="GO" id="GO:0005524">
    <property type="term" value="F:ATP binding"/>
    <property type="evidence" value="ECO:0007669"/>
    <property type="project" value="UniProtKB-KW"/>
</dbReference>
<dbReference type="Pfam" id="PF00224">
    <property type="entry name" value="PK"/>
    <property type="match status" value="1"/>
</dbReference>
<dbReference type="SUPFAM" id="SSF51621">
    <property type="entry name" value="Phosphoenolpyruvate/pyruvate domain"/>
    <property type="match status" value="1"/>
</dbReference>
<dbReference type="EMBL" id="AP024233">
    <property type="protein sequence ID" value="BCO10372.1"/>
    <property type="molecule type" value="Genomic_DNA"/>
</dbReference>
<dbReference type="GO" id="GO:0030955">
    <property type="term" value="F:potassium ion binding"/>
    <property type="evidence" value="ECO:0007669"/>
    <property type="project" value="UniProtKB-UniRule"/>
</dbReference>
<dbReference type="RefSeq" id="WP_267927106.1">
    <property type="nucleotide sequence ID" value="NZ_AP024233.1"/>
</dbReference>
<evidence type="ECO:0000256" key="7">
    <source>
        <dbReference type="ARBA" id="ARBA00022777"/>
    </source>
</evidence>
<keyword evidence="11 16" id="KW-0670">Pyruvate</keyword>
<evidence type="ECO:0000256" key="2">
    <source>
        <dbReference type="ARBA" id="ARBA00008663"/>
    </source>
</evidence>
<dbReference type="InterPro" id="IPR011037">
    <property type="entry name" value="Pyrv_Knase-like_insert_dom_sf"/>
</dbReference>
<dbReference type="Proteomes" id="UP001063350">
    <property type="component" value="Chromosome"/>
</dbReference>
<evidence type="ECO:0000313" key="16">
    <source>
        <dbReference type="EMBL" id="BCO10372.1"/>
    </source>
</evidence>
<keyword evidence="8" id="KW-0067">ATP-binding</keyword>
<dbReference type="PRINTS" id="PR01050">
    <property type="entry name" value="PYRUVTKNASE"/>
</dbReference>
<evidence type="ECO:0000256" key="1">
    <source>
        <dbReference type="ARBA" id="ARBA00004997"/>
    </source>
</evidence>
<dbReference type="NCBIfam" id="NF004978">
    <property type="entry name" value="PRK06354.1"/>
    <property type="match status" value="1"/>
</dbReference>
<dbReference type="Gene3D" id="3.20.20.60">
    <property type="entry name" value="Phosphoenolpyruvate-binding domains"/>
    <property type="match status" value="1"/>
</dbReference>
<feature type="domain" description="Pyruvate kinase C-terminal" evidence="15">
    <location>
        <begin position="357"/>
        <end position="469"/>
    </location>
</feature>
<dbReference type="NCBIfam" id="NF004491">
    <property type="entry name" value="PRK05826.1"/>
    <property type="match status" value="1"/>
</dbReference>
<comment type="catalytic activity">
    <reaction evidence="13">
        <text>pyruvate + ATP = phosphoenolpyruvate + ADP + H(+)</text>
        <dbReference type="Rhea" id="RHEA:18157"/>
        <dbReference type="ChEBI" id="CHEBI:15361"/>
        <dbReference type="ChEBI" id="CHEBI:15378"/>
        <dbReference type="ChEBI" id="CHEBI:30616"/>
        <dbReference type="ChEBI" id="CHEBI:58702"/>
        <dbReference type="ChEBI" id="CHEBI:456216"/>
        <dbReference type="EC" id="2.7.1.40"/>
    </reaction>
</comment>
<dbReference type="InterPro" id="IPR015813">
    <property type="entry name" value="Pyrv/PenolPyrv_kinase-like_dom"/>
</dbReference>
<evidence type="ECO:0000256" key="9">
    <source>
        <dbReference type="ARBA" id="ARBA00022842"/>
    </source>
</evidence>
<evidence type="ECO:0000256" key="11">
    <source>
        <dbReference type="ARBA" id="ARBA00023317"/>
    </source>
</evidence>